<protein>
    <recommendedName>
        <fullName evidence="1">Protein kinase domain-containing protein</fullName>
    </recommendedName>
</protein>
<gene>
    <name evidence="2" type="ORF">EZS28_054660</name>
</gene>
<feature type="domain" description="Protein kinase" evidence="1">
    <location>
        <begin position="1"/>
        <end position="73"/>
    </location>
</feature>
<feature type="non-terminal residue" evidence="2">
    <location>
        <position position="75"/>
    </location>
</feature>
<evidence type="ECO:0000313" key="2">
    <source>
        <dbReference type="EMBL" id="KAA6320626.1"/>
    </source>
</evidence>
<dbReference type="InterPro" id="IPR011009">
    <property type="entry name" value="Kinase-like_dom_sf"/>
</dbReference>
<dbReference type="Proteomes" id="UP000324800">
    <property type="component" value="Unassembled WGS sequence"/>
</dbReference>
<comment type="caution">
    <text evidence="2">The sequence shown here is derived from an EMBL/GenBank/DDBJ whole genome shotgun (WGS) entry which is preliminary data.</text>
</comment>
<evidence type="ECO:0000259" key="1">
    <source>
        <dbReference type="PROSITE" id="PS50011"/>
    </source>
</evidence>
<accession>A0A5J4QF62</accession>
<name>A0A5J4QF62_9EUKA</name>
<dbReference type="SUPFAM" id="SSF56112">
    <property type="entry name" value="Protein kinase-like (PK-like)"/>
    <property type="match status" value="1"/>
</dbReference>
<dbReference type="InterPro" id="IPR000719">
    <property type="entry name" value="Prot_kinase_dom"/>
</dbReference>
<dbReference type="GO" id="GO:0005524">
    <property type="term" value="F:ATP binding"/>
    <property type="evidence" value="ECO:0007669"/>
    <property type="project" value="InterPro"/>
</dbReference>
<reference evidence="2 3" key="1">
    <citation type="submission" date="2019-03" db="EMBL/GenBank/DDBJ databases">
        <title>Single cell metagenomics reveals metabolic interactions within the superorganism composed of flagellate Streblomastix strix and complex community of Bacteroidetes bacteria on its surface.</title>
        <authorList>
            <person name="Treitli S.C."/>
            <person name="Kolisko M."/>
            <person name="Husnik F."/>
            <person name="Keeling P."/>
            <person name="Hampl V."/>
        </authorList>
    </citation>
    <scope>NUCLEOTIDE SEQUENCE [LARGE SCALE GENOMIC DNA]</scope>
    <source>
        <strain evidence="2">ST1C</strain>
    </source>
</reference>
<dbReference type="AlphaFoldDB" id="A0A5J4QF62"/>
<dbReference type="GO" id="GO:0004672">
    <property type="term" value="F:protein kinase activity"/>
    <property type="evidence" value="ECO:0007669"/>
    <property type="project" value="InterPro"/>
</dbReference>
<dbReference type="EMBL" id="SNRW01045487">
    <property type="protein sequence ID" value="KAA6320626.1"/>
    <property type="molecule type" value="Genomic_DNA"/>
</dbReference>
<dbReference type="Gene3D" id="1.10.510.10">
    <property type="entry name" value="Transferase(Phosphotransferase) domain 1"/>
    <property type="match status" value="1"/>
</dbReference>
<dbReference type="OrthoDB" id="339325at2759"/>
<proteinExistence type="predicted"/>
<sequence length="75" mass="8710">MGITIYEYSALRHPFIVEGDDKDTDIEQMILNEDPIPLPDWINKKIRDLIMSMLNKDALIRPSANDILQNELVKQ</sequence>
<evidence type="ECO:0000313" key="3">
    <source>
        <dbReference type="Proteomes" id="UP000324800"/>
    </source>
</evidence>
<organism evidence="2 3">
    <name type="scientific">Streblomastix strix</name>
    <dbReference type="NCBI Taxonomy" id="222440"/>
    <lineage>
        <taxon>Eukaryota</taxon>
        <taxon>Metamonada</taxon>
        <taxon>Preaxostyla</taxon>
        <taxon>Oxymonadida</taxon>
        <taxon>Streblomastigidae</taxon>
        <taxon>Streblomastix</taxon>
    </lineage>
</organism>
<dbReference type="PROSITE" id="PS50011">
    <property type="entry name" value="PROTEIN_KINASE_DOM"/>
    <property type="match status" value="1"/>
</dbReference>